<dbReference type="InterPro" id="IPR000847">
    <property type="entry name" value="LysR_HTH_N"/>
</dbReference>
<dbReference type="Gene3D" id="1.10.10.60">
    <property type="entry name" value="Homeodomain-like"/>
    <property type="match status" value="1"/>
</dbReference>
<dbReference type="PROSITE" id="PS50931">
    <property type="entry name" value="HTH_LYSR"/>
    <property type="match status" value="1"/>
</dbReference>
<comment type="caution">
    <text evidence="2">The sequence shown here is derived from an EMBL/GenBank/DDBJ whole genome shotgun (WGS) entry which is preliminary data.</text>
</comment>
<keyword evidence="3" id="KW-1185">Reference proteome</keyword>
<protein>
    <recommendedName>
        <fullName evidence="1">HTH lysR-type domain-containing protein</fullName>
    </recommendedName>
</protein>
<evidence type="ECO:0000259" key="1">
    <source>
        <dbReference type="PROSITE" id="PS50931"/>
    </source>
</evidence>
<dbReference type="InterPro" id="IPR030828">
    <property type="entry name" value="HTH_TyrR"/>
</dbReference>
<dbReference type="EMBL" id="SLXT01000066">
    <property type="protein sequence ID" value="TCP54382.1"/>
    <property type="molecule type" value="Genomic_DNA"/>
</dbReference>
<feature type="domain" description="HTH lysR-type" evidence="1">
    <location>
        <begin position="1"/>
        <end position="36"/>
    </location>
</feature>
<dbReference type="GO" id="GO:0003677">
    <property type="term" value="F:DNA binding"/>
    <property type="evidence" value="ECO:0007669"/>
    <property type="project" value="UniProtKB-KW"/>
</dbReference>
<sequence>ITKAMEEYGSTYKAAEVLGVNQSTVARRVARIRAEQ</sequence>
<gene>
    <name evidence="2" type="ORF">EDD73_1661</name>
</gene>
<proteinExistence type="predicted"/>
<dbReference type="Pfam" id="PF18024">
    <property type="entry name" value="HTH_50"/>
    <property type="match status" value="1"/>
</dbReference>
<evidence type="ECO:0000313" key="2">
    <source>
        <dbReference type="EMBL" id="TCP54382.1"/>
    </source>
</evidence>
<accession>A0A4R2QW89</accession>
<reference evidence="2 3" key="1">
    <citation type="submission" date="2019-03" db="EMBL/GenBank/DDBJ databases">
        <title>Genomic Encyclopedia of Type Strains, Phase IV (KMG-IV): sequencing the most valuable type-strain genomes for metagenomic binning, comparative biology and taxonomic classification.</title>
        <authorList>
            <person name="Goeker M."/>
        </authorList>
    </citation>
    <scope>NUCLEOTIDE SEQUENCE [LARGE SCALE GENOMIC DNA]</scope>
    <source>
        <strain evidence="2 3">DSM 11170</strain>
    </source>
</reference>
<dbReference type="AlphaFoldDB" id="A0A4R2QW89"/>
<organism evidence="2 3">
    <name type="scientific">Heliophilum fasciatum</name>
    <dbReference type="NCBI Taxonomy" id="35700"/>
    <lineage>
        <taxon>Bacteria</taxon>
        <taxon>Bacillati</taxon>
        <taxon>Bacillota</taxon>
        <taxon>Clostridia</taxon>
        <taxon>Eubacteriales</taxon>
        <taxon>Heliobacteriaceae</taxon>
        <taxon>Heliophilum</taxon>
    </lineage>
</organism>
<dbReference type="GO" id="GO:0003700">
    <property type="term" value="F:DNA-binding transcription factor activity"/>
    <property type="evidence" value="ECO:0007669"/>
    <property type="project" value="InterPro"/>
</dbReference>
<dbReference type="Proteomes" id="UP000294813">
    <property type="component" value="Unassembled WGS sequence"/>
</dbReference>
<evidence type="ECO:0000313" key="3">
    <source>
        <dbReference type="Proteomes" id="UP000294813"/>
    </source>
</evidence>
<feature type="non-terminal residue" evidence="2">
    <location>
        <position position="1"/>
    </location>
</feature>
<name>A0A4R2QW89_9FIRM</name>